<sequence>MARRWTEDDDIYLEYFVYESDTKLQEAADFLNRSLNATIIRAAILRKKRKDYYICRKWTSEEDEYIKTNYKLLNYKVIGMRLDRSCKAVSDRVRTLGLRKNLSLVEMDCEIRKMADDGVYVIDISRALGIDYETLRDYLRKHNISYQVMPQEESLKKARANSPWHIFKLRL</sequence>
<dbReference type="RefSeq" id="WP_074046881.1">
    <property type="nucleotide sequence ID" value="NZ_CP016213.2"/>
</dbReference>
<evidence type="ECO:0000313" key="1">
    <source>
        <dbReference type="EMBL" id="EAC4553820.1"/>
    </source>
</evidence>
<gene>
    <name evidence="1" type="ORF">ABZ57_15175</name>
    <name evidence="2" type="ORF">EX365_15335</name>
</gene>
<evidence type="ECO:0000313" key="4">
    <source>
        <dbReference type="Proteomes" id="UP000344343"/>
    </source>
</evidence>
<protein>
    <submittedName>
        <fullName evidence="2">Uncharacterized protein</fullName>
    </submittedName>
</protein>
<reference evidence="2 4" key="2">
    <citation type="submission" date="2019-02" db="EMBL/GenBank/DDBJ databases">
        <authorList>
            <consortium name="GenomeTrakr: Next Generation Sequencing Network for Food Pathogen Tracability"/>
        </authorList>
    </citation>
    <scope>NUCLEOTIDE SEQUENCE [LARGE SCALE GENOMIC DNA]</scope>
    <source>
        <strain evidence="2 4">FDA00013853</strain>
    </source>
</reference>
<dbReference type="Proteomes" id="UP000339309">
    <property type="component" value="Unassembled WGS sequence"/>
</dbReference>
<comment type="caution">
    <text evidence="2">The sequence shown here is derived from an EMBL/GenBank/DDBJ whole genome shotgun (WGS) entry which is preliminary data.</text>
</comment>
<name>A0A823EBT2_LISMN</name>
<organism evidence="2 4">
    <name type="scientific">Listeria monocytogenes</name>
    <dbReference type="NCBI Taxonomy" id="1639"/>
    <lineage>
        <taxon>Bacteria</taxon>
        <taxon>Bacillati</taxon>
        <taxon>Bacillota</taxon>
        <taxon>Bacilli</taxon>
        <taxon>Bacillales</taxon>
        <taxon>Listeriaceae</taxon>
        <taxon>Listeria</taxon>
    </lineage>
</organism>
<dbReference type="AlphaFoldDB" id="A0A823EBT2"/>
<dbReference type="EMBL" id="AAAIKW010000023">
    <property type="protein sequence ID" value="EAC4553820.1"/>
    <property type="molecule type" value="Genomic_DNA"/>
</dbReference>
<reference evidence="1 3" key="1">
    <citation type="submission" date="2018-06" db="EMBL/GenBank/DDBJ databases">
        <authorList>
            <consortium name="PulseNet: The National Subtyping Network for Foodborne Disease Surveillance"/>
            <person name="Tarr C.L."/>
            <person name="Trees E."/>
            <person name="Katz L.S."/>
            <person name="Carleton-Romer H.A."/>
            <person name="Stroika S."/>
            <person name="Kucerova Z."/>
            <person name="Roache K.F."/>
            <person name="Sabol A.L."/>
            <person name="Besser J."/>
            <person name="Gerner-Smidt P."/>
        </authorList>
    </citation>
    <scope>NUCLEOTIDE SEQUENCE [LARGE SCALE GENOMIC DNA]</scope>
    <source>
        <strain evidence="1 3">2015L-6227</strain>
    </source>
</reference>
<proteinExistence type="predicted"/>
<evidence type="ECO:0000313" key="3">
    <source>
        <dbReference type="Proteomes" id="UP000339309"/>
    </source>
</evidence>
<accession>A0A823EBT2</accession>
<evidence type="ECO:0000313" key="2">
    <source>
        <dbReference type="EMBL" id="EAD5787921.1"/>
    </source>
</evidence>
<dbReference type="EMBL" id="AAANYR010000012">
    <property type="protein sequence ID" value="EAD5787921.1"/>
    <property type="molecule type" value="Genomic_DNA"/>
</dbReference>
<dbReference type="Proteomes" id="UP000344343">
    <property type="component" value="Unassembled WGS sequence"/>
</dbReference>